<gene>
    <name evidence="2" type="ORF">AUL39_04365</name>
</gene>
<evidence type="ECO:0000313" key="2">
    <source>
        <dbReference type="EMBL" id="KUH59540.1"/>
    </source>
</evidence>
<dbReference type="STRING" id="1299998.AUL39_04365"/>
<protein>
    <recommendedName>
        <fullName evidence="4">Zn-finger containing protein</fullName>
    </recommendedName>
</protein>
<name>A0A100YXJ0_TRASO</name>
<keyword evidence="1" id="KW-1133">Transmembrane helix</keyword>
<proteinExistence type="predicted"/>
<dbReference type="OrthoDB" id="3174166at2"/>
<reference evidence="2 3" key="1">
    <citation type="submission" date="2015-12" db="EMBL/GenBank/DDBJ databases">
        <title>Draft Genome Sequence of Olsenella scatoligenes SK9K4T; a Producer of 3-Methylindole- (skatole) and 4-Methylphenol- (p-cresol) Isolated from Pig Feces.</title>
        <authorList>
            <person name="Li X."/>
            <person name="Borg B."/>
            <person name="Canibe N."/>
        </authorList>
    </citation>
    <scope>NUCLEOTIDE SEQUENCE [LARGE SCALE GENOMIC DNA]</scope>
    <source>
        <strain evidence="2 3">SK9K4</strain>
    </source>
</reference>
<feature type="transmembrane region" description="Helical" evidence="1">
    <location>
        <begin position="45"/>
        <end position="62"/>
    </location>
</feature>
<dbReference type="RefSeq" id="WP_059053946.1">
    <property type="nucleotide sequence ID" value="NZ_LOJF01000001.1"/>
</dbReference>
<feature type="transmembrane region" description="Helical" evidence="1">
    <location>
        <begin position="23"/>
        <end position="39"/>
    </location>
</feature>
<comment type="caution">
    <text evidence="2">The sequence shown here is derived from an EMBL/GenBank/DDBJ whole genome shotgun (WGS) entry which is preliminary data.</text>
</comment>
<dbReference type="EMBL" id="LOJF01000001">
    <property type="protein sequence ID" value="KUH59540.1"/>
    <property type="molecule type" value="Genomic_DNA"/>
</dbReference>
<keyword evidence="1" id="KW-0812">Transmembrane</keyword>
<accession>A0A100YXJ0</accession>
<dbReference type="Proteomes" id="UP000054078">
    <property type="component" value="Unassembled WGS sequence"/>
</dbReference>
<keyword evidence="1" id="KW-0472">Membrane</keyword>
<sequence length="136" mass="15527">MAQGDFNRKVQQFMNGRRGPDDLANLCVWVAVILVLVDLFAHTGWLSWVSMALVVYAVWRMCSKNVYARMNENDAFLKALGPVRPWLQNPGRAAHELRTYKHVKCPSCGQKVRVPRGKGKLRVTCPKCHEKFEVKS</sequence>
<dbReference type="Gene3D" id="2.20.28.160">
    <property type="match status" value="1"/>
</dbReference>
<evidence type="ECO:0008006" key="4">
    <source>
        <dbReference type="Google" id="ProtNLM"/>
    </source>
</evidence>
<dbReference type="AlphaFoldDB" id="A0A100YXJ0"/>
<evidence type="ECO:0000313" key="3">
    <source>
        <dbReference type="Proteomes" id="UP000054078"/>
    </source>
</evidence>
<evidence type="ECO:0000256" key="1">
    <source>
        <dbReference type="SAM" id="Phobius"/>
    </source>
</evidence>
<organism evidence="2 3">
    <name type="scientific">Tractidigestivibacter scatoligenes</name>
    <name type="common">Olsenella scatoligenes</name>
    <dbReference type="NCBI Taxonomy" id="1299998"/>
    <lineage>
        <taxon>Bacteria</taxon>
        <taxon>Bacillati</taxon>
        <taxon>Actinomycetota</taxon>
        <taxon>Coriobacteriia</taxon>
        <taxon>Coriobacteriales</taxon>
        <taxon>Atopobiaceae</taxon>
        <taxon>Tractidigestivibacter</taxon>
    </lineage>
</organism>
<keyword evidence="3" id="KW-1185">Reference proteome</keyword>